<dbReference type="WBParaSite" id="SSLN_0001409601-mRNA-1">
    <property type="protein sequence ID" value="SSLN_0001409601-mRNA-1"/>
    <property type="gene ID" value="SSLN_0001409601"/>
</dbReference>
<organism evidence="4">
    <name type="scientific">Schistocephalus solidus</name>
    <name type="common">Tapeworm</name>
    <dbReference type="NCBI Taxonomy" id="70667"/>
    <lineage>
        <taxon>Eukaryota</taxon>
        <taxon>Metazoa</taxon>
        <taxon>Spiralia</taxon>
        <taxon>Lophotrochozoa</taxon>
        <taxon>Platyhelminthes</taxon>
        <taxon>Cestoda</taxon>
        <taxon>Eucestoda</taxon>
        <taxon>Diphyllobothriidea</taxon>
        <taxon>Diphyllobothriidae</taxon>
        <taxon>Schistocephalus</taxon>
    </lineage>
</organism>
<evidence type="ECO:0000313" key="2">
    <source>
        <dbReference type="EMBL" id="VDL99966.1"/>
    </source>
</evidence>
<dbReference type="Proteomes" id="UP000275846">
    <property type="component" value="Unassembled WGS sequence"/>
</dbReference>
<evidence type="ECO:0000313" key="4">
    <source>
        <dbReference type="WBParaSite" id="SSLN_0001409601-mRNA-1"/>
    </source>
</evidence>
<dbReference type="EMBL" id="UYSU01038200">
    <property type="protein sequence ID" value="VDL99966.1"/>
    <property type="molecule type" value="Genomic_DNA"/>
</dbReference>
<evidence type="ECO:0000313" key="3">
    <source>
        <dbReference type="Proteomes" id="UP000275846"/>
    </source>
</evidence>
<reference evidence="4" key="1">
    <citation type="submission" date="2016-06" db="UniProtKB">
        <authorList>
            <consortium name="WormBaseParasite"/>
        </authorList>
    </citation>
    <scope>IDENTIFICATION</scope>
</reference>
<dbReference type="AlphaFoldDB" id="A0A183TAT3"/>
<evidence type="ECO:0000256" key="1">
    <source>
        <dbReference type="SAM" id="MobiDB-lite"/>
    </source>
</evidence>
<feature type="region of interest" description="Disordered" evidence="1">
    <location>
        <begin position="56"/>
        <end position="92"/>
    </location>
</feature>
<keyword evidence="3" id="KW-1185">Reference proteome</keyword>
<feature type="compositionally biased region" description="Pro residues" evidence="1">
    <location>
        <begin position="7"/>
        <end position="30"/>
    </location>
</feature>
<feature type="region of interest" description="Disordered" evidence="1">
    <location>
        <begin position="1"/>
        <end position="32"/>
    </location>
</feature>
<name>A0A183TAT3_SCHSO</name>
<gene>
    <name evidence="2" type="ORF">SSLN_LOCUS13581</name>
</gene>
<protein>
    <submittedName>
        <fullName evidence="4">WH2 domain-containing protein</fullName>
    </submittedName>
</protein>
<accession>A0A183TAT3</accession>
<proteinExistence type="predicted"/>
<sequence length="92" mass="9747">MPRRPEVPTPVPQPVPKSQPPPPSKAPLPRPALDEKLVALPVNVAASLKAALEKLKNAAPSADSEASGDQGNGARSKNFWRLQPLRGVNQMA</sequence>
<reference evidence="2 3" key="2">
    <citation type="submission" date="2018-11" db="EMBL/GenBank/DDBJ databases">
        <authorList>
            <consortium name="Pathogen Informatics"/>
        </authorList>
    </citation>
    <scope>NUCLEOTIDE SEQUENCE [LARGE SCALE GENOMIC DNA]</scope>
    <source>
        <strain evidence="2 3">NST_G2</strain>
    </source>
</reference>